<protein>
    <recommendedName>
        <fullName evidence="2">3-hydroxyacyl-CoA dehydrogenase NAD binding domain-containing protein</fullName>
    </recommendedName>
</protein>
<reference evidence="3 4" key="1">
    <citation type="submission" date="2017-06" db="EMBL/GenBank/DDBJ databases">
        <title>Yangia sp. YSBP01 complete genome sequence.</title>
        <authorList>
            <person name="Woo J.-H."/>
            <person name="Kim H.-S."/>
        </authorList>
    </citation>
    <scope>NUCLEOTIDE SEQUENCE [LARGE SCALE GENOMIC DNA]</scope>
    <source>
        <strain evidence="3 4">YSBP01</strain>
    </source>
</reference>
<dbReference type="PANTHER" id="PTHR48075">
    <property type="entry name" value="3-HYDROXYACYL-COA DEHYDROGENASE FAMILY PROTEIN"/>
    <property type="match status" value="1"/>
</dbReference>
<dbReference type="GO" id="GO:0016491">
    <property type="term" value="F:oxidoreductase activity"/>
    <property type="evidence" value="ECO:0007669"/>
    <property type="project" value="TreeGrafter"/>
</dbReference>
<evidence type="ECO:0000313" key="4">
    <source>
        <dbReference type="Proteomes" id="UP000244915"/>
    </source>
</evidence>
<evidence type="ECO:0000256" key="1">
    <source>
        <dbReference type="SAM" id="MobiDB-lite"/>
    </source>
</evidence>
<dbReference type="Proteomes" id="UP000244915">
    <property type="component" value="Chromosome 2"/>
</dbReference>
<proteinExistence type="predicted"/>
<dbReference type="SUPFAM" id="SSF51735">
    <property type="entry name" value="NAD(P)-binding Rossmann-fold domains"/>
    <property type="match status" value="1"/>
</dbReference>
<evidence type="ECO:0000259" key="2">
    <source>
        <dbReference type="Pfam" id="PF02737"/>
    </source>
</evidence>
<accession>A0A2U8HIK5</accession>
<dbReference type="KEGG" id="ypac:CEW88_18280"/>
<feature type="compositionally biased region" description="Low complexity" evidence="1">
    <location>
        <begin position="90"/>
        <end position="99"/>
    </location>
</feature>
<dbReference type="InterPro" id="IPR036291">
    <property type="entry name" value="NAD(P)-bd_dom_sf"/>
</dbReference>
<dbReference type="EMBL" id="CP022190">
    <property type="protein sequence ID" value="AWI85654.1"/>
    <property type="molecule type" value="Genomic_DNA"/>
</dbReference>
<dbReference type="PANTHER" id="PTHR48075:SF5">
    <property type="entry name" value="3-HYDROXYBUTYRYL-COA DEHYDROGENASE"/>
    <property type="match status" value="1"/>
</dbReference>
<dbReference type="GO" id="GO:0006631">
    <property type="term" value="P:fatty acid metabolic process"/>
    <property type="evidence" value="ECO:0007669"/>
    <property type="project" value="InterPro"/>
</dbReference>
<feature type="region of interest" description="Disordered" evidence="1">
    <location>
        <begin position="1"/>
        <end position="21"/>
    </location>
</feature>
<dbReference type="OrthoDB" id="9803287at2"/>
<evidence type="ECO:0000313" key="3">
    <source>
        <dbReference type="EMBL" id="AWI85654.1"/>
    </source>
</evidence>
<dbReference type="GO" id="GO:0070403">
    <property type="term" value="F:NAD+ binding"/>
    <property type="evidence" value="ECO:0007669"/>
    <property type="project" value="InterPro"/>
</dbReference>
<feature type="domain" description="3-hydroxyacyl-CoA dehydrogenase NAD binding" evidence="2">
    <location>
        <begin position="7"/>
        <end position="61"/>
    </location>
</feature>
<dbReference type="Gene3D" id="3.40.50.720">
    <property type="entry name" value="NAD(P)-binding Rossmann-like Domain"/>
    <property type="match status" value="1"/>
</dbReference>
<dbReference type="Pfam" id="PF02737">
    <property type="entry name" value="3HCDH_N"/>
    <property type="match status" value="1"/>
</dbReference>
<dbReference type="InterPro" id="IPR006176">
    <property type="entry name" value="3-OHacyl-CoA_DH_NAD-bd"/>
</dbReference>
<dbReference type="AlphaFoldDB" id="A0A2U8HIK5"/>
<name>A0A2U8HIK5_9RHOB</name>
<organism evidence="3 4">
    <name type="scientific">Alloyangia pacifica</name>
    <dbReference type="NCBI Taxonomy" id="311180"/>
    <lineage>
        <taxon>Bacteria</taxon>
        <taxon>Pseudomonadati</taxon>
        <taxon>Pseudomonadota</taxon>
        <taxon>Alphaproteobacteria</taxon>
        <taxon>Rhodobacterales</taxon>
        <taxon>Roseobacteraceae</taxon>
        <taxon>Alloyangia</taxon>
    </lineage>
</organism>
<sequence>MKGASSRIDAATPSGAVIASSSSAISVTDMQSACARPERVVRGHPSDPPQLVPLVELAGGRRQRYGFWMRRSASTPGSARCRSGCRRRSTATSSTAFRRASSRRSRPAMPIGR</sequence>
<gene>
    <name evidence="3" type="ORF">CEW88_18280</name>
</gene>
<feature type="region of interest" description="Disordered" evidence="1">
    <location>
        <begin position="73"/>
        <end position="113"/>
    </location>
</feature>